<feature type="region of interest" description="Disordered" evidence="1">
    <location>
        <begin position="538"/>
        <end position="575"/>
    </location>
</feature>
<keyword evidence="3" id="KW-1185">Reference proteome</keyword>
<dbReference type="EMBL" id="CP151501">
    <property type="protein sequence ID" value="WZN59162.1"/>
    <property type="molecule type" value="Genomic_DNA"/>
</dbReference>
<name>A0AAX4P004_9CHLO</name>
<evidence type="ECO:0000256" key="1">
    <source>
        <dbReference type="SAM" id="MobiDB-lite"/>
    </source>
</evidence>
<evidence type="ECO:0000313" key="3">
    <source>
        <dbReference type="Proteomes" id="UP001472866"/>
    </source>
</evidence>
<sequence length="651" mass="72395">MARELAQSKRKRSSEGASTSSDAVELKRTEKFRRVRRGERCGHCATCTNPKSKKACLTIRAKWEREVEIEEEEEAAQNTARDNAQKLLQASKNGDDKALRVTDNFGLASIEQTDKLLKSLKKNQDVLAHVFLLTKMISRSDLKVMEKLMHSEGFLCTLSQILSKALDDKYILKAKSILSLLLKLPFSMDKVIKKEVAEVLASLSNGKKHEEEDLANLSKRVFSTWKGKARADSQKKEDDGSKLSKAPLAGPAPDSPKGDANSDSQDVTAIDEKKEKVAKEAAMPVKAHEPPPKPTGEVKTVTTVAMQGRGRSPVSEPPATSGKVDGKVDGEPVKKRTKRKMRVSWKPDDYLCTFYEIPSREMNKRAAKKFKAMEKEHKKEERSEGAVLHTALAQKRVEEREKMQAWKARISWMNPRKLTEASMKLRSGEINSKELQRLQERNAQRSNTSKAKYGSSPKEPEKALSPALANQLKNLLGSKDLLRNINNIAMQGGAPSLQVQRTSQQRMHPMPVHQPLGMRAGPPAVVGPQVQSSIQQLRTTAPTLRPSAPQGAGPYTPSSQGMNMIPSWPPPRSSGMVPFQGQHLAGPQPIVSAPMQGQQQQYPYPILQPQAQGSLFPGQTRWGPPYSNVNQQRDSAVTGHQNRYQHQQRKM</sequence>
<proteinExistence type="predicted"/>
<feature type="region of interest" description="Disordered" evidence="1">
    <location>
        <begin position="421"/>
        <end position="464"/>
    </location>
</feature>
<feature type="region of interest" description="Disordered" evidence="1">
    <location>
        <begin position="368"/>
        <end position="387"/>
    </location>
</feature>
<feature type="compositionally biased region" description="Basic and acidic residues" evidence="1">
    <location>
        <begin position="270"/>
        <end position="279"/>
    </location>
</feature>
<feature type="compositionally biased region" description="Basic and acidic residues" evidence="1">
    <location>
        <begin position="324"/>
        <end position="334"/>
    </location>
</feature>
<accession>A0AAX4P004</accession>
<feature type="region of interest" description="Disordered" evidence="1">
    <location>
        <begin position="1"/>
        <end position="28"/>
    </location>
</feature>
<feature type="compositionally biased region" description="Polar residues" evidence="1">
    <location>
        <begin position="627"/>
        <end position="645"/>
    </location>
</feature>
<dbReference type="AlphaFoldDB" id="A0AAX4P004"/>
<feature type="compositionally biased region" description="Basic and acidic residues" evidence="1">
    <location>
        <begin position="229"/>
        <end position="242"/>
    </location>
</feature>
<organism evidence="2 3">
    <name type="scientific">Chloropicon roscoffensis</name>
    <dbReference type="NCBI Taxonomy" id="1461544"/>
    <lineage>
        <taxon>Eukaryota</taxon>
        <taxon>Viridiplantae</taxon>
        <taxon>Chlorophyta</taxon>
        <taxon>Chloropicophyceae</taxon>
        <taxon>Chloropicales</taxon>
        <taxon>Chloropicaceae</taxon>
        <taxon>Chloropicon</taxon>
    </lineage>
</organism>
<feature type="region of interest" description="Disordered" evidence="1">
    <location>
        <begin position="226"/>
        <end position="341"/>
    </location>
</feature>
<gene>
    <name evidence="2" type="ORF">HKI87_01g06870</name>
</gene>
<feature type="compositionally biased region" description="Basic and acidic residues" evidence="1">
    <location>
        <begin position="371"/>
        <end position="384"/>
    </location>
</feature>
<reference evidence="2 3" key="1">
    <citation type="submission" date="2024-03" db="EMBL/GenBank/DDBJ databases">
        <title>Complete genome sequence of the green alga Chloropicon roscoffensis RCC1871.</title>
        <authorList>
            <person name="Lemieux C."/>
            <person name="Pombert J.-F."/>
            <person name="Otis C."/>
            <person name="Turmel M."/>
        </authorList>
    </citation>
    <scope>NUCLEOTIDE SEQUENCE [LARGE SCALE GENOMIC DNA]</scope>
    <source>
        <strain evidence="2 3">RCC1871</strain>
    </source>
</reference>
<dbReference type="Proteomes" id="UP001472866">
    <property type="component" value="Chromosome 01"/>
</dbReference>
<evidence type="ECO:0000313" key="2">
    <source>
        <dbReference type="EMBL" id="WZN59162.1"/>
    </source>
</evidence>
<feature type="region of interest" description="Disordered" evidence="1">
    <location>
        <begin position="610"/>
        <end position="651"/>
    </location>
</feature>
<evidence type="ECO:0008006" key="4">
    <source>
        <dbReference type="Google" id="ProtNLM"/>
    </source>
</evidence>
<protein>
    <recommendedName>
        <fullName evidence="4">TFIIS N-terminal domain-containing protein</fullName>
    </recommendedName>
</protein>
<feature type="compositionally biased region" description="Basic and acidic residues" evidence="1">
    <location>
        <begin position="431"/>
        <end position="443"/>
    </location>
</feature>